<keyword evidence="2" id="KW-0732">Signal</keyword>
<dbReference type="EMBL" id="JWJG01000028">
    <property type="protein sequence ID" value="KIF83159.1"/>
    <property type="molecule type" value="Genomic_DNA"/>
</dbReference>
<comment type="caution">
    <text evidence="4">The sequence shown here is derived from an EMBL/GenBank/DDBJ whole genome shotgun (WGS) entry which is preliminary data.</text>
</comment>
<proteinExistence type="predicted"/>
<feature type="transmembrane region" description="Helical" evidence="1">
    <location>
        <begin position="238"/>
        <end position="257"/>
    </location>
</feature>
<gene>
    <name evidence="4" type="ORF">TSA66_23670</name>
</gene>
<evidence type="ECO:0000256" key="2">
    <source>
        <dbReference type="SAM" id="SignalP"/>
    </source>
</evidence>
<evidence type="ECO:0000256" key="1">
    <source>
        <dbReference type="SAM" id="Phobius"/>
    </source>
</evidence>
<dbReference type="RefSeq" id="WP_040041785.1">
    <property type="nucleotide sequence ID" value="NZ_JWJG01000028.1"/>
</dbReference>
<accession>A0A0C2BSW9</accession>
<name>A0A0C2BSW9_9BURK</name>
<feature type="chain" id="PRO_5002146239" description="Ice-binding protein C-terminal domain-containing protein" evidence="2">
    <location>
        <begin position="23"/>
        <end position="263"/>
    </location>
</feature>
<protein>
    <recommendedName>
        <fullName evidence="3">Ice-binding protein C-terminal domain-containing protein</fullName>
    </recommendedName>
</protein>
<feature type="domain" description="Ice-binding protein C-terminal" evidence="3">
    <location>
        <begin position="237"/>
        <end position="259"/>
    </location>
</feature>
<feature type="signal peptide" evidence="2">
    <location>
        <begin position="1"/>
        <end position="22"/>
    </location>
</feature>
<dbReference type="NCBIfam" id="TIGR02595">
    <property type="entry name" value="PEP_CTERM"/>
    <property type="match status" value="1"/>
</dbReference>
<evidence type="ECO:0000259" key="3">
    <source>
        <dbReference type="Pfam" id="PF07589"/>
    </source>
</evidence>
<dbReference type="InterPro" id="IPR013424">
    <property type="entry name" value="Ice-binding_C"/>
</dbReference>
<organism evidence="4 5">
    <name type="scientific">Noviherbaspirillum autotrophicum</name>
    <dbReference type="NCBI Taxonomy" id="709839"/>
    <lineage>
        <taxon>Bacteria</taxon>
        <taxon>Pseudomonadati</taxon>
        <taxon>Pseudomonadota</taxon>
        <taxon>Betaproteobacteria</taxon>
        <taxon>Burkholderiales</taxon>
        <taxon>Oxalobacteraceae</taxon>
        <taxon>Noviherbaspirillum</taxon>
    </lineage>
</organism>
<keyword evidence="5" id="KW-1185">Reference proteome</keyword>
<keyword evidence="1" id="KW-1133">Transmembrane helix</keyword>
<dbReference type="AlphaFoldDB" id="A0A0C2BSW9"/>
<keyword evidence="1" id="KW-0472">Membrane</keyword>
<sequence length="263" mass="27235">MKITTLLGLGAFALGLSGSALAAPFINGGFEDGNTNGWVTGGGDRGYIDNGSLSPENVLPGGSLYAGASSRSAVIGAGSLDPILGTRLGSTVYSGNYSYRIEDTYSGGYASAISQHVQNYTDSSIFFAWKAVLENGGHAESESALFKVVLRDDTTGNVLISRSYDAGGTGGGVDTRFSSFGEFFYTPQWQIEQLNIDSALSGHDFTLSLLAADCEWTGHTGYAYLDGFGAVLPPSGSVPLPGTLALMGLGLAGLGAVRRRKQA</sequence>
<dbReference type="STRING" id="709839.TSA66_23670"/>
<evidence type="ECO:0000313" key="4">
    <source>
        <dbReference type="EMBL" id="KIF83159.1"/>
    </source>
</evidence>
<dbReference type="Pfam" id="PF07589">
    <property type="entry name" value="PEP-CTERM"/>
    <property type="match status" value="1"/>
</dbReference>
<reference evidence="4 5" key="1">
    <citation type="submission" date="2014-12" db="EMBL/GenBank/DDBJ databases">
        <title>Denitrispirillum autotrophicum gen. nov., sp. nov., Denitrifying, Facultatively Autotrophic Bacteria Isolated from Rice Paddy Soil.</title>
        <authorList>
            <person name="Ishii S."/>
            <person name="Ashida N."/>
            <person name="Ohno H."/>
            <person name="Otsuka S."/>
            <person name="Yokota A."/>
            <person name="Senoo K."/>
        </authorList>
    </citation>
    <scope>NUCLEOTIDE SEQUENCE [LARGE SCALE GENOMIC DNA]</scope>
    <source>
        <strain evidence="4 5">TSA66</strain>
    </source>
</reference>
<dbReference type="OrthoDB" id="1490014at2"/>
<dbReference type="Proteomes" id="UP000031572">
    <property type="component" value="Unassembled WGS sequence"/>
</dbReference>
<keyword evidence="1" id="KW-0812">Transmembrane</keyword>
<evidence type="ECO:0000313" key="5">
    <source>
        <dbReference type="Proteomes" id="UP000031572"/>
    </source>
</evidence>